<proteinExistence type="predicted"/>
<name>A0A816N6Y8_9BILA</name>
<sequence>MDYLKKGQRHALRLEMLLPTKTNILNEPGPG</sequence>
<dbReference type="EMBL" id="CAJNRG010001039">
    <property type="protein sequence ID" value="CAF2026069.1"/>
    <property type="molecule type" value="Genomic_DNA"/>
</dbReference>
<dbReference type="Proteomes" id="UP000663887">
    <property type="component" value="Unassembled WGS sequence"/>
</dbReference>
<evidence type="ECO:0000313" key="2">
    <source>
        <dbReference type="Proteomes" id="UP000663887"/>
    </source>
</evidence>
<protein>
    <submittedName>
        <fullName evidence="1">Uncharacterized protein</fullName>
    </submittedName>
</protein>
<gene>
    <name evidence="1" type="ORF">XDN619_LOCUS4561</name>
</gene>
<dbReference type="AlphaFoldDB" id="A0A816N6Y8"/>
<feature type="non-terminal residue" evidence="1">
    <location>
        <position position="31"/>
    </location>
</feature>
<reference evidence="1" key="1">
    <citation type="submission" date="2021-02" db="EMBL/GenBank/DDBJ databases">
        <authorList>
            <person name="Nowell W R."/>
        </authorList>
    </citation>
    <scope>NUCLEOTIDE SEQUENCE</scope>
</reference>
<evidence type="ECO:0000313" key="1">
    <source>
        <dbReference type="EMBL" id="CAF2026069.1"/>
    </source>
</evidence>
<comment type="caution">
    <text evidence="1">The sequence shown here is derived from an EMBL/GenBank/DDBJ whole genome shotgun (WGS) entry which is preliminary data.</text>
</comment>
<organism evidence="1 2">
    <name type="scientific">Rotaria magnacalcarata</name>
    <dbReference type="NCBI Taxonomy" id="392030"/>
    <lineage>
        <taxon>Eukaryota</taxon>
        <taxon>Metazoa</taxon>
        <taxon>Spiralia</taxon>
        <taxon>Gnathifera</taxon>
        <taxon>Rotifera</taxon>
        <taxon>Eurotatoria</taxon>
        <taxon>Bdelloidea</taxon>
        <taxon>Philodinida</taxon>
        <taxon>Philodinidae</taxon>
        <taxon>Rotaria</taxon>
    </lineage>
</organism>
<accession>A0A816N6Y8</accession>